<reference evidence="2" key="2">
    <citation type="submission" date="2020-09" db="EMBL/GenBank/DDBJ databases">
        <authorList>
            <person name="Sun Q."/>
            <person name="Ohkuma M."/>
        </authorList>
    </citation>
    <scope>NUCLEOTIDE SEQUENCE</scope>
    <source>
        <strain evidence="2">JCM 4784</strain>
    </source>
</reference>
<feature type="region of interest" description="Disordered" evidence="1">
    <location>
        <begin position="26"/>
        <end position="55"/>
    </location>
</feature>
<evidence type="ECO:0000313" key="3">
    <source>
        <dbReference type="Proteomes" id="UP000608024"/>
    </source>
</evidence>
<dbReference type="AlphaFoldDB" id="A0A919A4A5"/>
<evidence type="ECO:0000256" key="1">
    <source>
        <dbReference type="SAM" id="MobiDB-lite"/>
    </source>
</evidence>
<protein>
    <submittedName>
        <fullName evidence="2">Uncharacterized protein</fullName>
    </submittedName>
</protein>
<evidence type="ECO:0000313" key="2">
    <source>
        <dbReference type="EMBL" id="GHE86281.1"/>
    </source>
</evidence>
<comment type="caution">
    <text evidence="2">The sequence shown here is derived from an EMBL/GenBank/DDBJ whole genome shotgun (WGS) entry which is preliminary data.</text>
</comment>
<gene>
    <name evidence="2" type="ORF">GCM10018785_62510</name>
</gene>
<organism evidence="2 3">
    <name type="scientific">Streptomyces longispororuber</name>
    <dbReference type="NCBI Taxonomy" id="68230"/>
    <lineage>
        <taxon>Bacteria</taxon>
        <taxon>Bacillati</taxon>
        <taxon>Actinomycetota</taxon>
        <taxon>Actinomycetes</taxon>
        <taxon>Kitasatosporales</taxon>
        <taxon>Streptomycetaceae</taxon>
        <taxon>Streptomyces</taxon>
    </lineage>
</organism>
<accession>A0A919A4A5</accession>
<keyword evidence="3" id="KW-1185">Reference proteome</keyword>
<proteinExistence type="predicted"/>
<sequence length="55" mass="5998">MHLSETLDTYGCPVWEVDGKRSASFEEPYGMPTPPGLPAAALVSGAERRGRRRHG</sequence>
<name>A0A919A4A5_9ACTN</name>
<dbReference type="EMBL" id="BNBT01000144">
    <property type="protein sequence ID" value="GHE86281.1"/>
    <property type="molecule type" value="Genomic_DNA"/>
</dbReference>
<reference evidence="2" key="1">
    <citation type="journal article" date="2014" name="Int. J. Syst. Evol. Microbiol.">
        <title>Complete genome sequence of Corynebacterium casei LMG S-19264T (=DSM 44701T), isolated from a smear-ripened cheese.</title>
        <authorList>
            <consortium name="US DOE Joint Genome Institute (JGI-PGF)"/>
            <person name="Walter F."/>
            <person name="Albersmeier A."/>
            <person name="Kalinowski J."/>
            <person name="Ruckert C."/>
        </authorList>
    </citation>
    <scope>NUCLEOTIDE SEQUENCE</scope>
    <source>
        <strain evidence="2">JCM 4784</strain>
    </source>
</reference>
<dbReference type="Proteomes" id="UP000608024">
    <property type="component" value="Unassembled WGS sequence"/>
</dbReference>